<feature type="transmembrane region" description="Helical" evidence="7">
    <location>
        <begin position="127"/>
        <end position="147"/>
    </location>
</feature>
<dbReference type="PROSITE" id="PS50928">
    <property type="entry name" value="ABC_TM1"/>
    <property type="match status" value="1"/>
</dbReference>
<protein>
    <submittedName>
        <fullName evidence="9">Sugar ABC transporter permease</fullName>
    </submittedName>
</protein>
<organism evidence="9 10">
    <name type="scientific">Labedella phragmitis</name>
    <dbReference type="NCBI Taxonomy" id="2498849"/>
    <lineage>
        <taxon>Bacteria</taxon>
        <taxon>Bacillati</taxon>
        <taxon>Actinomycetota</taxon>
        <taxon>Actinomycetes</taxon>
        <taxon>Micrococcales</taxon>
        <taxon>Microbacteriaceae</taxon>
        <taxon>Labedella</taxon>
    </lineage>
</organism>
<dbReference type="CDD" id="cd06261">
    <property type="entry name" value="TM_PBP2"/>
    <property type="match status" value="1"/>
</dbReference>
<keyword evidence="5 7" id="KW-1133">Transmembrane helix</keyword>
<dbReference type="EMBL" id="RZNB01000004">
    <property type="protein sequence ID" value="RWZ50094.1"/>
    <property type="molecule type" value="Genomic_DNA"/>
</dbReference>
<evidence type="ECO:0000313" key="10">
    <source>
        <dbReference type="Proteomes" id="UP000288547"/>
    </source>
</evidence>
<evidence type="ECO:0000256" key="7">
    <source>
        <dbReference type="RuleBase" id="RU363032"/>
    </source>
</evidence>
<dbReference type="InterPro" id="IPR035906">
    <property type="entry name" value="MetI-like_sf"/>
</dbReference>
<evidence type="ECO:0000256" key="1">
    <source>
        <dbReference type="ARBA" id="ARBA00004651"/>
    </source>
</evidence>
<evidence type="ECO:0000259" key="8">
    <source>
        <dbReference type="PROSITE" id="PS50928"/>
    </source>
</evidence>
<name>A0A444PS67_9MICO</name>
<evidence type="ECO:0000256" key="3">
    <source>
        <dbReference type="ARBA" id="ARBA00022475"/>
    </source>
</evidence>
<dbReference type="PANTHER" id="PTHR43227">
    <property type="entry name" value="BLL4140 PROTEIN"/>
    <property type="match status" value="1"/>
</dbReference>
<dbReference type="Pfam" id="PF00528">
    <property type="entry name" value="BPD_transp_1"/>
    <property type="match status" value="1"/>
</dbReference>
<keyword evidence="2 7" id="KW-0813">Transport</keyword>
<feature type="transmembrane region" description="Helical" evidence="7">
    <location>
        <begin position="224"/>
        <end position="247"/>
    </location>
</feature>
<dbReference type="GO" id="GO:0055085">
    <property type="term" value="P:transmembrane transport"/>
    <property type="evidence" value="ECO:0007669"/>
    <property type="project" value="InterPro"/>
</dbReference>
<dbReference type="InterPro" id="IPR050809">
    <property type="entry name" value="UgpAE/MalFG_permease"/>
</dbReference>
<comment type="subcellular location">
    <subcellularLocation>
        <location evidence="1 7">Cell membrane</location>
        <topology evidence="1 7">Multi-pass membrane protein</topology>
    </subcellularLocation>
</comment>
<dbReference type="PANTHER" id="PTHR43227:SF8">
    <property type="entry name" value="DIACETYLCHITOBIOSE UPTAKE SYSTEM PERMEASE PROTEIN DASB"/>
    <property type="match status" value="1"/>
</dbReference>
<feature type="transmembrane region" description="Helical" evidence="7">
    <location>
        <begin position="290"/>
        <end position="307"/>
    </location>
</feature>
<evidence type="ECO:0000256" key="4">
    <source>
        <dbReference type="ARBA" id="ARBA00022692"/>
    </source>
</evidence>
<dbReference type="Gene3D" id="1.10.3720.10">
    <property type="entry name" value="MetI-like"/>
    <property type="match status" value="1"/>
</dbReference>
<evidence type="ECO:0000256" key="5">
    <source>
        <dbReference type="ARBA" id="ARBA00022989"/>
    </source>
</evidence>
<accession>A0A444PS67</accession>
<gene>
    <name evidence="9" type="ORF">ELQ90_11205</name>
</gene>
<dbReference type="AlphaFoldDB" id="A0A444PS67"/>
<reference evidence="9 10" key="1">
    <citation type="submission" date="2018-12" db="EMBL/GenBank/DDBJ databases">
        <authorList>
            <person name="Li F."/>
        </authorList>
    </citation>
    <scope>NUCLEOTIDE SEQUENCE [LARGE SCALE GENOMIC DNA]</scope>
    <source>
        <strain evidence="9 10">11W25H-1</strain>
    </source>
</reference>
<evidence type="ECO:0000256" key="6">
    <source>
        <dbReference type="ARBA" id="ARBA00023136"/>
    </source>
</evidence>
<dbReference type="SUPFAM" id="SSF161098">
    <property type="entry name" value="MetI-like"/>
    <property type="match status" value="1"/>
</dbReference>
<evidence type="ECO:0000313" key="9">
    <source>
        <dbReference type="EMBL" id="RWZ50094.1"/>
    </source>
</evidence>
<sequence>MLTVDAPPATGARPLPPRRASVLRRAAPLWLGLPAVIVVIVTQGYPLVTQIIMSFQEFGLAQQFGQPAEWIGLDNYTRVMTDPVFWGVMVRSVVFGAVVAGLTMVIGVLAALLMTKLPTVIRVALQVSMLLAWAMPHLSSLTVWQWLFNTRNGVVNTVLVALGFEQFRGYAWLLDPASFFVIAGAVVIWGSVPLVMFMVYASVTQVDESIMEAAQLDGAGPFRRFFSVTMPIIAPVLFLVGMLQIIWDLRVFTQISVLQDAGGVTSDTNVLGTYIYQIGLGQGDYGQGSAIAMIMLVLTLVLTAGYVRQLLKNANQS</sequence>
<keyword evidence="6 7" id="KW-0472">Membrane</keyword>
<dbReference type="GO" id="GO:0005886">
    <property type="term" value="C:plasma membrane"/>
    <property type="evidence" value="ECO:0007669"/>
    <property type="project" value="UniProtKB-SubCell"/>
</dbReference>
<feature type="transmembrane region" description="Helical" evidence="7">
    <location>
        <begin position="177"/>
        <end position="203"/>
    </location>
</feature>
<keyword evidence="10" id="KW-1185">Reference proteome</keyword>
<feature type="transmembrane region" description="Helical" evidence="7">
    <location>
        <begin position="93"/>
        <end position="115"/>
    </location>
</feature>
<comment type="similarity">
    <text evidence="7">Belongs to the binding-protein-dependent transport system permease family.</text>
</comment>
<dbReference type="Proteomes" id="UP000288547">
    <property type="component" value="Unassembled WGS sequence"/>
</dbReference>
<dbReference type="OrthoDB" id="9804439at2"/>
<evidence type="ECO:0000256" key="2">
    <source>
        <dbReference type="ARBA" id="ARBA00022448"/>
    </source>
</evidence>
<keyword evidence="4 7" id="KW-0812">Transmembrane</keyword>
<comment type="caution">
    <text evidence="9">The sequence shown here is derived from an EMBL/GenBank/DDBJ whole genome shotgun (WGS) entry which is preliminary data.</text>
</comment>
<dbReference type="InterPro" id="IPR000515">
    <property type="entry name" value="MetI-like"/>
</dbReference>
<feature type="domain" description="ABC transmembrane type-1" evidence="8">
    <location>
        <begin position="89"/>
        <end position="306"/>
    </location>
</feature>
<proteinExistence type="inferred from homology"/>
<keyword evidence="3" id="KW-1003">Cell membrane</keyword>
<feature type="transmembrane region" description="Helical" evidence="7">
    <location>
        <begin position="27"/>
        <end position="48"/>
    </location>
</feature>